<dbReference type="Proteomes" id="UP001595555">
    <property type="component" value="Unassembled WGS sequence"/>
</dbReference>
<dbReference type="RefSeq" id="WP_378120188.1">
    <property type="nucleotide sequence ID" value="NZ_JBHRTF010000006.1"/>
</dbReference>
<dbReference type="SUPFAM" id="SSF53850">
    <property type="entry name" value="Periplasmic binding protein-like II"/>
    <property type="match status" value="1"/>
</dbReference>
<comment type="caution">
    <text evidence="5">The sequence shown here is derived from an EMBL/GenBank/DDBJ whole genome shotgun (WGS) entry which is preliminary data.</text>
</comment>
<evidence type="ECO:0000313" key="6">
    <source>
        <dbReference type="Proteomes" id="UP001595555"/>
    </source>
</evidence>
<dbReference type="InterPro" id="IPR001638">
    <property type="entry name" value="Solute-binding_3/MltF_N"/>
</dbReference>
<sequence>MLRFALACFTALSITYLMLHHPMASASTSAPAVNTVRIATGEFAPWTGKDLPHSGHVNHIIASAFAAEGIEVEFIYLPWKRAFEETRLGKFDATSYWYENSERREAMLFSDALIVNRTVFFQRASTEPIDWKSFSDLSQYRMSATLGFTYTEAFYQAIEAHTINPIMVPSDIQNIKLLLAERVDLFATDEMSGFYMAAQLSIDPRKLRVIEPALNSPEGYLLTSKTHPNAQWLIQTFNRGLKKIKANGSYRNILDRVDNSSFYNPRVSSK</sequence>
<dbReference type="SMART" id="SM00062">
    <property type="entry name" value="PBPb"/>
    <property type="match status" value="1"/>
</dbReference>
<keyword evidence="2 3" id="KW-0732">Signal</keyword>
<name>A0ABV7FLA9_9GAMM</name>
<evidence type="ECO:0000313" key="5">
    <source>
        <dbReference type="EMBL" id="MFC3116664.1"/>
    </source>
</evidence>
<evidence type="ECO:0000256" key="3">
    <source>
        <dbReference type="SAM" id="SignalP"/>
    </source>
</evidence>
<evidence type="ECO:0000259" key="4">
    <source>
        <dbReference type="SMART" id="SM00062"/>
    </source>
</evidence>
<reference evidence="6" key="1">
    <citation type="journal article" date="2019" name="Int. J. Syst. Evol. Microbiol.">
        <title>The Global Catalogue of Microorganisms (GCM) 10K type strain sequencing project: providing services to taxonomists for standard genome sequencing and annotation.</title>
        <authorList>
            <consortium name="The Broad Institute Genomics Platform"/>
            <consortium name="The Broad Institute Genome Sequencing Center for Infectious Disease"/>
            <person name="Wu L."/>
            <person name="Ma J."/>
        </authorList>
    </citation>
    <scope>NUCLEOTIDE SEQUENCE [LARGE SCALE GENOMIC DNA]</scope>
    <source>
        <strain evidence="6">KCTC 52237</strain>
    </source>
</reference>
<dbReference type="EMBL" id="JBHRTF010000006">
    <property type="protein sequence ID" value="MFC3116664.1"/>
    <property type="molecule type" value="Genomic_DNA"/>
</dbReference>
<gene>
    <name evidence="5" type="ORF">ACFODX_13915</name>
</gene>
<proteinExistence type="inferred from homology"/>
<dbReference type="PANTHER" id="PTHR35936:SF25">
    <property type="entry name" value="ABC TRANSPORTER SUBSTRATE-BINDING PROTEIN"/>
    <property type="match status" value="1"/>
</dbReference>
<organism evidence="5 6">
    <name type="scientific">Cellvibrio fontiphilus</name>
    <dbReference type="NCBI Taxonomy" id="1815559"/>
    <lineage>
        <taxon>Bacteria</taxon>
        <taxon>Pseudomonadati</taxon>
        <taxon>Pseudomonadota</taxon>
        <taxon>Gammaproteobacteria</taxon>
        <taxon>Cellvibrionales</taxon>
        <taxon>Cellvibrionaceae</taxon>
        <taxon>Cellvibrio</taxon>
    </lineage>
</organism>
<accession>A0ABV7FLA9</accession>
<comment type="similarity">
    <text evidence="1">Belongs to the bacterial solute-binding protein 3 family.</text>
</comment>
<dbReference type="PANTHER" id="PTHR35936">
    <property type="entry name" value="MEMBRANE-BOUND LYTIC MUREIN TRANSGLYCOSYLASE F"/>
    <property type="match status" value="1"/>
</dbReference>
<evidence type="ECO:0000256" key="2">
    <source>
        <dbReference type="ARBA" id="ARBA00022729"/>
    </source>
</evidence>
<dbReference type="Pfam" id="PF00497">
    <property type="entry name" value="SBP_bac_3"/>
    <property type="match status" value="1"/>
</dbReference>
<feature type="domain" description="Solute-binding protein family 3/N-terminal" evidence="4">
    <location>
        <begin position="35"/>
        <end position="257"/>
    </location>
</feature>
<evidence type="ECO:0000256" key="1">
    <source>
        <dbReference type="ARBA" id="ARBA00010333"/>
    </source>
</evidence>
<dbReference type="Gene3D" id="3.40.190.10">
    <property type="entry name" value="Periplasmic binding protein-like II"/>
    <property type="match status" value="2"/>
</dbReference>
<feature type="signal peptide" evidence="3">
    <location>
        <begin position="1"/>
        <end position="26"/>
    </location>
</feature>
<feature type="chain" id="PRO_5045259064" evidence="3">
    <location>
        <begin position="27"/>
        <end position="270"/>
    </location>
</feature>
<keyword evidence="6" id="KW-1185">Reference proteome</keyword>
<protein>
    <submittedName>
        <fullName evidence="5">Substrate-binding periplasmic protein</fullName>
    </submittedName>
</protein>